<evidence type="ECO:0000256" key="1">
    <source>
        <dbReference type="SAM" id="Coils"/>
    </source>
</evidence>
<comment type="caution">
    <text evidence="3">The sequence shown here is derived from an EMBL/GenBank/DDBJ whole genome shotgun (WGS) entry which is preliminary data.</text>
</comment>
<sequence>MNETRANLDKKTAELSKLKAINFKQAIEEKQAIVNELNQDFVSIKTKKEQLAEMLTSNANKKKTSKKKSSLLQRNWKT</sequence>
<keyword evidence="1" id="KW-0175">Coiled coil</keyword>
<organism evidence="3 4">
    <name type="scientific">Cyclobacterium qasimii M12-11B</name>
    <dbReference type="NCBI Taxonomy" id="641524"/>
    <lineage>
        <taxon>Bacteria</taxon>
        <taxon>Pseudomonadati</taxon>
        <taxon>Bacteroidota</taxon>
        <taxon>Cytophagia</taxon>
        <taxon>Cytophagales</taxon>
        <taxon>Cyclobacteriaceae</taxon>
        <taxon>Cyclobacterium</taxon>
    </lineage>
</organism>
<feature type="region of interest" description="Disordered" evidence="2">
    <location>
        <begin position="55"/>
        <end position="78"/>
    </location>
</feature>
<dbReference type="eggNOG" id="COG1196">
    <property type="taxonomic scope" value="Bacteria"/>
</dbReference>
<dbReference type="EMBL" id="ATNM01000118">
    <property type="protein sequence ID" value="EPR67602.1"/>
    <property type="molecule type" value="Genomic_DNA"/>
</dbReference>
<accession>S7VDG5</accession>
<evidence type="ECO:0000313" key="3">
    <source>
        <dbReference type="EMBL" id="EPR67602.1"/>
    </source>
</evidence>
<proteinExistence type="predicted"/>
<dbReference type="Proteomes" id="UP000014974">
    <property type="component" value="Unassembled WGS sequence"/>
</dbReference>
<evidence type="ECO:0000256" key="2">
    <source>
        <dbReference type="SAM" id="MobiDB-lite"/>
    </source>
</evidence>
<feature type="coiled-coil region" evidence="1">
    <location>
        <begin position="1"/>
        <end position="40"/>
    </location>
</feature>
<feature type="compositionally biased region" description="Basic residues" evidence="2">
    <location>
        <begin position="60"/>
        <end position="69"/>
    </location>
</feature>
<evidence type="ECO:0000313" key="4">
    <source>
        <dbReference type="Proteomes" id="UP000014974"/>
    </source>
</evidence>
<protein>
    <submittedName>
        <fullName evidence="3">Chromosome segregation protein SMC</fullName>
    </submittedName>
</protein>
<name>S7VDG5_9BACT</name>
<reference evidence="3 4" key="1">
    <citation type="journal article" date="2013" name="Genome Announc.">
        <title>Draft Genome Sequence of Cyclobacterium qasimii Strain M12-11BT, Isolated from Arctic Marine Sediment.</title>
        <authorList>
            <person name="Shivaji S."/>
            <person name="Ara S."/>
            <person name="Singh A."/>
            <person name="Kumar Pinnaka A."/>
        </authorList>
    </citation>
    <scope>NUCLEOTIDE SEQUENCE [LARGE SCALE GENOMIC DNA]</scope>
    <source>
        <strain evidence="3 4">M12-11B</strain>
    </source>
</reference>
<gene>
    <name evidence="3" type="ORF">ADICYQ_3390</name>
</gene>
<dbReference type="AlphaFoldDB" id="S7VDG5"/>
<dbReference type="STRING" id="641524.ADICYQ_3390"/>